<keyword evidence="6" id="KW-1185">Reference proteome</keyword>
<keyword evidence="3" id="KW-0325">Glycoprotein</keyword>
<gene>
    <name evidence="5" type="ORF">EOD39_19164</name>
</gene>
<dbReference type="EMBL" id="SCEB01004733">
    <property type="protein sequence ID" value="RXM93358.1"/>
    <property type="molecule type" value="Genomic_DNA"/>
</dbReference>
<feature type="domain" description="Growth hormone/erythropoietin receptor ligand binding" evidence="4">
    <location>
        <begin position="29"/>
        <end position="86"/>
    </location>
</feature>
<dbReference type="SUPFAM" id="SSF49265">
    <property type="entry name" value="Fibronectin type III"/>
    <property type="match status" value="3"/>
</dbReference>
<keyword evidence="1" id="KW-0732">Signal</keyword>
<protein>
    <submittedName>
        <fullName evidence="5">Erythropoietin receptor</fullName>
    </submittedName>
</protein>
<dbReference type="InterPro" id="IPR036116">
    <property type="entry name" value="FN3_sf"/>
</dbReference>
<evidence type="ECO:0000256" key="3">
    <source>
        <dbReference type="ARBA" id="ARBA00023180"/>
    </source>
</evidence>
<dbReference type="AlphaFoldDB" id="A0A444UZ25"/>
<evidence type="ECO:0000313" key="6">
    <source>
        <dbReference type="Proteomes" id="UP000289886"/>
    </source>
</evidence>
<sequence>METQDHVPCLDQLCIAIDIPVWIPPSAEGREEEKKCTLTHQRVDPDTGLHVCSFPPEDVYLFVEAQIKVTESGTNEPVYERVVNVENQVLLDPPTDVSVSLNGKPQQLKVRWTAPRPGNLQYEIQYSTDKAQACVICNWNSEEMEKDTQYTLYYQSRNGDWEVCDHSDVTNTCTFQGWNSSDIIVTVNTSSRHQNHTFYKEPINMNHMGEWQGGERKPAVYSAISFLMSVHFIDGTVQDTVQ</sequence>
<dbReference type="InterPro" id="IPR015152">
    <property type="entry name" value="Growth/epo_recpt_lig-bind"/>
</dbReference>
<dbReference type="Gene3D" id="2.60.40.10">
    <property type="entry name" value="Immunoglobulins"/>
    <property type="match status" value="3"/>
</dbReference>
<evidence type="ECO:0000256" key="1">
    <source>
        <dbReference type="ARBA" id="ARBA00022729"/>
    </source>
</evidence>
<evidence type="ECO:0000259" key="4">
    <source>
        <dbReference type="Pfam" id="PF09067"/>
    </source>
</evidence>
<name>A0A444UZ25_ACIRT</name>
<dbReference type="Pfam" id="PF09067">
    <property type="entry name" value="EpoR_lig-bind"/>
    <property type="match status" value="1"/>
</dbReference>
<dbReference type="Proteomes" id="UP000289886">
    <property type="component" value="Unassembled WGS sequence"/>
</dbReference>
<proteinExistence type="predicted"/>
<dbReference type="InterPro" id="IPR013783">
    <property type="entry name" value="Ig-like_fold"/>
</dbReference>
<accession>A0A444UZ25</accession>
<organism evidence="5 6">
    <name type="scientific">Acipenser ruthenus</name>
    <name type="common">Sterlet sturgeon</name>
    <dbReference type="NCBI Taxonomy" id="7906"/>
    <lineage>
        <taxon>Eukaryota</taxon>
        <taxon>Metazoa</taxon>
        <taxon>Chordata</taxon>
        <taxon>Craniata</taxon>
        <taxon>Vertebrata</taxon>
        <taxon>Euteleostomi</taxon>
        <taxon>Actinopterygii</taxon>
        <taxon>Chondrostei</taxon>
        <taxon>Acipenseriformes</taxon>
        <taxon>Acipenseridae</taxon>
        <taxon>Acipenser</taxon>
    </lineage>
</organism>
<reference evidence="5 6" key="1">
    <citation type="submission" date="2019-01" db="EMBL/GenBank/DDBJ databases">
        <title>Draft Genome and Complete Hox-Cluster Characterization of the Sterlet Sturgeon (Acipenser ruthenus).</title>
        <authorList>
            <person name="Wei Q."/>
        </authorList>
    </citation>
    <scope>NUCLEOTIDE SEQUENCE [LARGE SCALE GENOMIC DNA]</scope>
    <source>
        <strain evidence="5">WHYD16114868_AA</strain>
        <tissue evidence="5">Blood</tissue>
    </source>
</reference>
<evidence type="ECO:0000256" key="2">
    <source>
        <dbReference type="ARBA" id="ARBA00023170"/>
    </source>
</evidence>
<evidence type="ECO:0000313" key="5">
    <source>
        <dbReference type="EMBL" id="RXM93358.1"/>
    </source>
</evidence>
<keyword evidence="2 5" id="KW-0675">Receptor</keyword>
<comment type="caution">
    <text evidence="5">The sequence shown here is derived from an EMBL/GenBank/DDBJ whole genome shotgun (WGS) entry which is preliminary data.</text>
</comment>